<evidence type="ECO:0000313" key="4">
    <source>
        <dbReference type="Proteomes" id="UP000663879"/>
    </source>
</evidence>
<dbReference type="PANTHER" id="PTHR13413">
    <property type="entry name" value="YLP MOTIF CONTAINING PROTEIN NUCLEAR PROTEIN ZAP"/>
    <property type="match status" value="1"/>
</dbReference>
<feature type="region of interest" description="Disordered" evidence="1">
    <location>
        <begin position="153"/>
        <end position="178"/>
    </location>
</feature>
<dbReference type="GO" id="GO:0005634">
    <property type="term" value="C:nucleus"/>
    <property type="evidence" value="ECO:0007669"/>
    <property type="project" value="InterPro"/>
</dbReference>
<feature type="region of interest" description="Disordered" evidence="1">
    <location>
        <begin position="370"/>
        <end position="398"/>
    </location>
</feature>
<dbReference type="OrthoDB" id="513595at2759"/>
<gene>
    <name evidence="3" type="ORF">OXX778_LOCUS17923</name>
</gene>
<dbReference type="Gene3D" id="3.40.50.300">
    <property type="entry name" value="P-loop containing nucleotide triphosphate hydrolases"/>
    <property type="match status" value="1"/>
</dbReference>
<accession>A0A814J3L1</accession>
<evidence type="ECO:0000313" key="3">
    <source>
        <dbReference type="EMBL" id="CAF1032187.1"/>
    </source>
</evidence>
<evidence type="ECO:0000259" key="2">
    <source>
        <dbReference type="Pfam" id="PF07693"/>
    </source>
</evidence>
<dbReference type="PANTHER" id="PTHR13413:SF0">
    <property type="entry name" value="YLP MOTIF-CONTAINING PROTEIN 1"/>
    <property type="match status" value="1"/>
</dbReference>
<proteinExistence type="predicted"/>
<organism evidence="3 4">
    <name type="scientific">Brachionus calyciflorus</name>
    <dbReference type="NCBI Taxonomy" id="104777"/>
    <lineage>
        <taxon>Eukaryota</taxon>
        <taxon>Metazoa</taxon>
        <taxon>Spiralia</taxon>
        <taxon>Gnathifera</taxon>
        <taxon>Rotifera</taxon>
        <taxon>Eurotatoria</taxon>
        <taxon>Monogononta</taxon>
        <taxon>Pseudotrocha</taxon>
        <taxon>Ploima</taxon>
        <taxon>Brachionidae</taxon>
        <taxon>Brachionus</taxon>
    </lineage>
</organism>
<dbReference type="Proteomes" id="UP000663879">
    <property type="component" value="Unassembled WGS sequence"/>
</dbReference>
<reference evidence="3" key="1">
    <citation type="submission" date="2021-02" db="EMBL/GenBank/DDBJ databases">
        <authorList>
            <person name="Nowell W R."/>
        </authorList>
    </citation>
    <scope>NUCLEOTIDE SEQUENCE</scope>
    <source>
        <strain evidence="3">Ploen Becks lab</strain>
    </source>
</reference>
<feature type="compositionally biased region" description="Polar residues" evidence="1">
    <location>
        <begin position="377"/>
        <end position="398"/>
    </location>
</feature>
<dbReference type="GO" id="GO:0032204">
    <property type="term" value="P:regulation of telomere maintenance"/>
    <property type="evidence" value="ECO:0007669"/>
    <property type="project" value="TreeGrafter"/>
</dbReference>
<protein>
    <recommendedName>
        <fullName evidence="2">KAP NTPase domain-containing protein</fullName>
    </recommendedName>
</protein>
<dbReference type="AlphaFoldDB" id="A0A814J3L1"/>
<dbReference type="SUPFAM" id="SSF52540">
    <property type="entry name" value="P-loop containing nucleoside triphosphate hydrolases"/>
    <property type="match status" value="1"/>
</dbReference>
<comment type="caution">
    <text evidence="3">The sequence shown here is derived from an EMBL/GenBank/DDBJ whole genome shotgun (WGS) entry which is preliminary data.</text>
</comment>
<dbReference type="InterPro" id="IPR026314">
    <property type="entry name" value="YLP_motif_con_p1"/>
</dbReference>
<dbReference type="EMBL" id="CAJNOC010004744">
    <property type="protein sequence ID" value="CAF1032187.1"/>
    <property type="molecule type" value="Genomic_DNA"/>
</dbReference>
<keyword evidence="4" id="KW-1185">Reference proteome</keyword>
<dbReference type="Pfam" id="PF07693">
    <property type="entry name" value="KAP_NTPase"/>
    <property type="match status" value="1"/>
</dbReference>
<dbReference type="InterPro" id="IPR027417">
    <property type="entry name" value="P-loop_NTPase"/>
</dbReference>
<evidence type="ECO:0000256" key="1">
    <source>
        <dbReference type="SAM" id="MobiDB-lite"/>
    </source>
</evidence>
<dbReference type="InterPro" id="IPR011646">
    <property type="entry name" value="KAP_P-loop"/>
</dbReference>
<sequence length="398" mass="46012">MNNNVTPPINPLLLNPQWIQYQKTVNQPQTLMNQPQIQSNNQPKPLMQINSQANRAQSQQNVQSNEIDFTSKIIRLDQQSDEDLIRNYFGETIDDIKFKKSNNNIENILNHLNIEIQTIDYNHGLSSTTTTIINMGNLNSIQNLLPVKPIVESESDVKRKTSTQSQNTENTPKRPPIKIENLLLKPHRDARAHKIVILLRGPSGSGKSFLANLIKQEEEKHVSSSDKPKCLSIDNYFITEQEAGNNKNKVMMKYEYDESMNEAYQKSLIKSFKKLIDDDLFNFILVDMINEKVAPIEEMSSHARLKGYQIYVADLNFVDANTCFNRNVHNRTLEDIQKFKENWETLPDRYLSLDVSFFFNTEEEIEQVEMDDDNAIYESSSPQKTKSDTSYQSNKRVK</sequence>
<name>A0A814J3L1_9BILA</name>
<feature type="domain" description="KAP NTPase" evidence="2">
    <location>
        <begin position="182"/>
        <end position="249"/>
    </location>
</feature>
<feature type="non-terminal residue" evidence="3">
    <location>
        <position position="1"/>
    </location>
</feature>